<reference evidence="3" key="1">
    <citation type="journal article" date="2015" name="PLoS Genet.">
        <title>Genome Sequence and Transcriptome Analyses of Chrysochromulina tobin: Metabolic Tools for Enhanced Algal Fitness in the Prominent Order Prymnesiales (Haptophyceae).</title>
        <authorList>
            <person name="Hovde B.T."/>
            <person name="Deodato C.R."/>
            <person name="Hunsperger H.M."/>
            <person name="Ryken S.A."/>
            <person name="Yost W."/>
            <person name="Jha R.K."/>
            <person name="Patterson J."/>
            <person name="Monnat R.J. Jr."/>
            <person name="Barlow S.B."/>
            <person name="Starkenburg S.R."/>
            <person name="Cattolico R.A."/>
        </authorList>
    </citation>
    <scope>NUCLEOTIDE SEQUENCE</scope>
    <source>
        <strain evidence="3">CCMP291</strain>
    </source>
</reference>
<name>A0A0M0JJ37_9EUKA</name>
<dbReference type="Gene3D" id="3.50.50.60">
    <property type="entry name" value="FAD/NAD(P)-binding domain"/>
    <property type="match status" value="1"/>
</dbReference>
<dbReference type="InterPro" id="IPR036188">
    <property type="entry name" value="FAD/NAD-bd_sf"/>
</dbReference>
<dbReference type="SUPFAM" id="SSF51905">
    <property type="entry name" value="FAD/NAD(P)-binding domain"/>
    <property type="match status" value="1"/>
</dbReference>
<evidence type="ECO:0000259" key="1">
    <source>
        <dbReference type="Pfam" id="PF26188"/>
    </source>
</evidence>
<dbReference type="GO" id="GO:0003723">
    <property type="term" value="F:RNA binding"/>
    <property type="evidence" value="ECO:0007669"/>
    <property type="project" value="TreeGrafter"/>
</dbReference>
<dbReference type="Pfam" id="PF26188">
    <property type="entry name" value="RESC6"/>
    <property type="match status" value="1"/>
</dbReference>
<dbReference type="OrthoDB" id="5955355at2759"/>
<comment type="caution">
    <text evidence="2">The sequence shown here is derived from an EMBL/GenBank/DDBJ whole genome shotgun (WGS) entry which is preliminary data.</text>
</comment>
<evidence type="ECO:0000313" key="3">
    <source>
        <dbReference type="Proteomes" id="UP000037460"/>
    </source>
</evidence>
<keyword evidence="3" id="KW-1185">Reference proteome</keyword>
<protein>
    <recommendedName>
        <fullName evidence="1">RNA-editing substrate-binding complex 6 protein domain-containing protein</fullName>
    </recommendedName>
</protein>
<dbReference type="InterPro" id="IPR058917">
    <property type="entry name" value="RESC6_dom"/>
</dbReference>
<dbReference type="InterPro" id="IPR050870">
    <property type="entry name" value="FAST_kinase"/>
</dbReference>
<dbReference type="Proteomes" id="UP000037460">
    <property type="component" value="Unassembled WGS sequence"/>
</dbReference>
<dbReference type="AlphaFoldDB" id="A0A0M0JJ37"/>
<organism evidence="2 3">
    <name type="scientific">Chrysochromulina tobinii</name>
    <dbReference type="NCBI Taxonomy" id="1460289"/>
    <lineage>
        <taxon>Eukaryota</taxon>
        <taxon>Haptista</taxon>
        <taxon>Haptophyta</taxon>
        <taxon>Prymnesiophyceae</taxon>
        <taxon>Prymnesiales</taxon>
        <taxon>Chrysochromulinaceae</taxon>
        <taxon>Chrysochromulina</taxon>
    </lineage>
</organism>
<dbReference type="GO" id="GO:0005759">
    <property type="term" value="C:mitochondrial matrix"/>
    <property type="evidence" value="ECO:0007669"/>
    <property type="project" value="TreeGrafter"/>
</dbReference>
<accession>A0A0M0JJ37</accession>
<dbReference type="GO" id="GO:0035770">
    <property type="term" value="C:ribonucleoprotein granule"/>
    <property type="evidence" value="ECO:0007669"/>
    <property type="project" value="TreeGrafter"/>
</dbReference>
<dbReference type="EMBL" id="JWZX01002875">
    <property type="protein sequence ID" value="KOO26258.1"/>
    <property type="molecule type" value="Genomic_DNA"/>
</dbReference>
<sequence length="730" mass="78256">MSALMTTLARSIERRVADCNAQELANVAWAFAKAATPDTELFAVLARACEVQLSSFKAQELANTAWGFATAGHTDTRLFAALARAAEARLADFSVQGLSNTAWAFAKAGHDDAPLFRALAVAARQRLPEFNAQDLAHTAWAFAKAGALEAELAEALALAAESELGRFSAQGLANLVWAFAKAGHLGGRLFAACATAIRGRVAEFNSQDLANTAWAFARACHTDAELFGALGGAAKHCLTDFNTQDLINTAWAFAKLGVPDAALFSSVARSLASQQRLGTLSVQQVANIAWAFAKAEAIDTGLFDALARSAAQRASDFSAEDLANVAWAFANAGLLEGRLFASLAAAAEGRLHEFADEALDNADSFEARKQGYGLTIQRQDATQAMGLQLGRDDAPSTSHYTFSAEGHILGFYGEAFGEKSRGRREADDSGRFVHIPRQTLRQRIVERLRPGTIRWGAKLKSFACWIDDPERRQHPSTPANGPFANGVTVTLADGSTLDAALLVGSDGIFSTVRRQLALPRDRLHYVGLLVVLGIHEGPLSLPLAERRIFETVDGTSRIYAMPFTTSATMWQLSFPYPEAAGKALVRDAAALKAEIMTRCTKWHEPVPSLLRDTPLEAMSGYPVHGPHAGIDAALPAFEVEMCSRSSRAVVGSREKARELHSSLALQPARKVQRDAGLDMPKVIRLLRESGIGAHSAADARGLDAVVADVIESFTPTPMRIVSGGRRIPLS</sequence>
<dbReference type="PANTHER" id="PTHR21228:SF40">
    <property type="entry name" value="LD45607P"/>
    <property type="match status" value="1"/>
</dbReference>
<gene>
    <name evidence="2" type="ORF">Ctob_008307</name>
</gene>
<dbReference type="PANTHER" id="PTHR21228">
    <property type="entry name" value="FAST LEU-RICH DOMAIN-CONTAINING"/>
    <property type="match status" value="1"/>
</dbReference>
<dbReference type="GO" id="GO:0000963">
    <property type="term" value="P:mitochondrial RNA processing"/>
    <property type="evidence" value="ECO:0007669"/>
    <property type="project" value="TreeGrafter"/>
</dbReference>
<feature type="domain" description="RNA-editing substrate-binding complex 6 protein" evidence="1">
    <location>
        <begin position="9"/>
        <end position="256"/>
    </location>
</feature>
<proteinExistence type="predicted"/>
<evidence type="ECO:0000313" key="2">
    <source>
        <dbReference type="EMBL" id="KOO26258.1"/>
    </source>
</evidence>
<dbReference type="GO" id="GO:0044528">
    <property type="term" value="P:regulation of mitochondrial mRNA stability"/>
    <property type="evidence" value="ECO:0007669"/>
    <property type="project" value="TreeGrafter"/>
</dbReference>